<accession>A0A820PY82</accession>
<evidence type="ECO:0000313" key="1">
    <source>
        <dbReference type="EMBL" id="CAF4410372.1"/>
    </source>
</evidence>
<protein>
    <submittedName>
        <fullName evidence="1">Uncharacterized protein</fullName>
    </submittedName>
</protein>
<feature type="non-terminal residue" evidence="1">
    <location>
        <position position="28"/>
    </location>
</feature>
<evidence type="ECO:0000313" key="2">
    <source>
        <dbReference type="Proteomes" id="UP000663844"/>
    </source>
</evidence>
<dbReference type="EMBL" id="CAJOAZ010027511">
    <property type="protein sequence ID" value="CAF4410372.1"/>
    <property type="molecule type" value="Genomic_DNA"/>
</dbReference>
<dbReference type="AlphaFoldDB" id="A0A820PY82"/>
<organism evidence="1 2">
    <name type="scientific">Adineta steineri</name>
    <dbReference type="NCBI Taxonomy" id="433720"/>
    <lineage>
        <taxon>Eukaryota</taxon>
        <taxon>Metazoa</taxon>
        <taxon>Spiralia</taxon>
        <taxon>Gnathifera</taxon>
        <taxon>Rotifera</taxon>
        <taxon>Eurotatoria</taxon>
        <taxon>Bdelloidea</taxon>
        <taxon>Adinetida</taxon>
        <taxon>Adinetidae</taxon>
        <taxon>Adineta</taxon>
    </lineage>
</organism>
<sequence>MQSAVINAIEARRLHMIKRAEYLLQHKL</sequence>
<dbReference type="Proteomes" id="UP000663844">
    <property type="component" value="Unassembled WGS sequence"/>
</dbReference>
<gene>
    <name evidence="1" type="ORF">OXD698_LOCUS51999</name>
</gene>
<comment type="caution">
    <text evidence="1">The sequence shown here is derived from an EMBL/GenBank/DDBJ whole genome shotgun (WGS) entry which is preliminary data.</text>
</comment>
<proteinExistence type="predicted"/>
<reference evidence="1" key="1">
    <citation type="submission" date="2021-02" db="EMBL/GenBank/DDBJ databases">
        <authorList>
            <person name="Nowell W R."/>
        </authorList>
    </citation>
    <scope>NUCLEOTIDE SEQUENCE</scope>
</reference>
<name>A0A820PY82_9BILA</name>